<reference evidence="1 2" key="1">
    <citation type="submission" date="2016-08" db="EMBL/GenBank/DDBJ databases">
        <title>A Parts List for Fungal Cellulosomes Revealed by Comparative Genomics.</title>
        <authorList>
            <consortium name="DOE Joint Genome Institute"/>
            <person name="Haitjema C.H."/>
            <person name="Gilmore S.P."/>
            <person name="Henske J.K."/>
            <person name="Solomon K.V."/>
            <person name="De Groot R."/>
            <person name="Kuo A."/>
            <person name="Mondo S.J."/>
            <person name="Salamov A.A."/>
            <person name="Labutti K."/>
            <person name="Zhao Z."/>
            <person name="Chiniquy J."/>
            <person name="Barry K."/>
            <person name="Brewer H.M."/>
            <person name="Purvine S.O."/>
            <person name="Wright A.T."/>
            <person name="Boxma B."/>
            <person name="Van Alen T."/>
            <person name="Hackstein J.H."/>
            <person name="Baker S.E."/>
            <person name="Grigoriev I.V."/>
            <person name="O'Malley M.A."/>
        </authorList>
    </citation>
    <scope>NUCLEOTIDE SEQUENCE [LARGE SCALE GENOMIC DNA]</scope>
    <source>
        <strain evidence="1 2">G1</strain>
    </source>
</reference>
<evidence type="ECO:0008006" key="3">
    <source>
        <dbReference type="Google" id="ProtNLM"/>
    </source>
</evidence>
<comment type="caution">
    <text evidence="1">The sequence shown here is derived from an EMBL/GenBank/DDBJ whole genome shotgun (WGS) entry which is preliminary data.</text>
</comment>
<evidence type="ECO:0000313" key="2">
    <source>
        <dbReference type="Proteomes" id="UP000193920"/>
    </source>
</evidence>
<proteinExistence type="predicted"/>
<organism evidence="1 2">
    <name type="scientific">Neocallimastix californiae</name>
    <dbReference type="NCBI Taxonomy" id="1754190"/>
    <lineage>
        <taxon>Eukaryota</taxon>
        <taxon>Fungi</taxon>
        <taxon>Fungi incertae sedis</taxon>
        <taxon>Chytridiomycota</taxon>
        <taxon>Chytridiomycota incertae sedis</taxon>
        <taxon>Neocallimastigomycetes</taxon>
        <taxon>Neocallimastigales</taxon>
        <taxon>Neocallimastigaceae</taxon>
        <taxon>Neocallimastix</taxon>
    </lineage>
</organism>
<dbReference type="EMBL" id="MCOG01000152">
    <property type="protein sequence ID" value="ORY35293.1"/>
    <property type="molecule type" value="Genomic_DNA"/>
</dbReference>
<name>A0A1Y2BKJ0_9FUNG</name>
<accession>A0A1Y2BKJ0</accession>
<protein>
    <recommendedName>
        <fullName evidence="3">Scaffoldin</fullName>
    </recommendedName>
</protein>
<dbReference type="AlphaFoldDB" id="A0A1Y2BKJ0"/>
<evidence type="ECO:0000313" key="1">
    <source>
        <dbReference type="EMBL" id="ORY35293.1"/>
    </source>
</evidence>
<gene>
    <name evidence="1" type="ORF">LY90DRAFT_511719</name>
</gene>
<dbReference type="Proteomes" id="UP000193920">
    <property type="component" value="Unassembled WGS sequence"/>
</dbReference>
<keyword evidence="2" id="KW-1185">Reference proteome</keyword>
<sequence length="713" mass="76524">METPTNVSCNENYVGLIDKYGRLCIDSEGTTADIRGEGEVHYLVTGAIESNIFTGEAIPESIVLTINGNSTQVKEDAFKQGVKLFEVDPTTKVITNIDYTATPEVKQARLKAFMCEDYICYRTYGYFLIGNTIYTLSKKGSILDDTKEAYTGTCSSTTIGKIHKETDLFLCLDYAQGSAVKSQKIDVTSGNEQNYIMSEVASNIFTNAATTDASKYIIVQVGNHAILRNVLLERRGYYLSSTGNVLLVAASATTALKVVACSTAASNVSSCTNQASVVAGYYVHGKENATIIKCTGTAVNTCTLVAATTAGYYAGALKNLIYTSGTVCAEVKEPGLGYYKSEGTSFIECKMNAGNEECTVITNPTSTVTCTADNVGKLVYGGSENSVKLCLAEAVGQGTAQEKTFSNTGTFLLKYKDNNIFGINQNYGGVIKITSNSMTIDLDADGSRCLLDSDKVTISNVEVSGSCATGKTIKTCSNGMCYNVEGDDSTPECIPKTGDFCEKDVDYITSDAEGNTIIKEVEGQTTSQKGYLFQCVKSDSPCTPYTKPGYLISGVNDGKRVYKCKNEASAGAAADVKCERTKIPTETETCTDARVGTIVYKSASSVGLCYGSTAEDIHELVTGETTHMMLKYTNDNAFGITNNQYVVVAIKGTTVTLNADYEKDYGYQYLYAHNTTNKILTKGETCPAPVENVYPISEYECTNGICTKTTNAA</sequence>